<dbReference type="InterPro" id="IPR007433">
    <property type="entry name" value="DUF481"/>
</dbReference>
<gene>
    <name evidence="1" type="ORF">C41B8_17658</name>
</gene>
<dbReference type="RefSeq" id="WP_037341308.1">
    <property type="nucleotide sequence ID" value="NZ_APNK01000047.1"/>
</dbReference>
<dbReference type="AlphaFoldDB" id="A0A084IGP1"/>
<dbReference type="Pfam" id="PF04338">
    <property type="entry name" value="DUF481"/>
    <property type="match status" value="1"/>
</dbReference>
<dbReference type="OrthoDB" id="7058758at2"/>
<dbReference type="EMBL" id="APNK01000047">
    <property type="protein sequence ID" value="KEZ75875.1"/>
    <property type="molecule type" value="Genomic_DNA"/>
</dbReference>
<reference evidence="1 2" key="1">
    <citation type="submission" date="2013-03" db="EMBL/GenBank/DDBJ databases">
        <title>Salinisphaera hydrothermalis C41B8 Genome Sequencing.</title>
        <authorList>
            <person name="Li C."/>
            <person name="Lai Q."/>
            <person name="Shao Z."/>
        </authorList>
    </citation>
    <scope>NUCLEOTIDE SEQUENCE [LARGE SCALE GENOMIC DNA]</scope>
    <source>
        <strain evidence="1 2">C41B8</strain>
    </source>
</reference>
<evidence type="ECO:0000313" key="2">
    <source>
        <dbReference type="Proteomes" id="UP000028302"/>
    </source>
</evidence>
<dbReference type="Proteomes" id="UP000028302">
    <property type="component" value="Unassembled WGS sequence"/>
</dbReference>
<organism evidence="1 2">
    <name type="scientific">Salinisphaera hydrothermalis (strain C41B8)</name>
    <dbReference type="NCBI Taxonomy" id="1304275"/>
    <lineage>
        <taxon>Bacteria</taxon>
        <taxon>Pseudomonadati</taxon>
        <taxon>Pseudomonadota</taxon>
        <taxon>Gammaproteobacteria</taxon>
        <taxon>Salinisphaerales</taxon>
        <taxon>Salinisphaeraceae</taxon>
        <taxon>Salinisphaera</taxon>
    </lineage>
</organism>
<comment type="caution">
    <text evidence="1">The sequence shown here is derived from an EMBL/GenBank/DDBJ whole genome shotgun (WGS) entry which is preliminary data.</text>
</comment>
<dbReference type="STRING" id="1304275.C41B8_17658"/>
<name>A0A084IGP1_SALHC</name>
<proteinExistence type="predicted"/>
<accession>A0A084IGP1</accession>
<sequence length="374" mass="40471">MLERERVGVVGAAVCAALGLCPVASADTVYLAGGSQLKGSVEMLSADTLKLQTDFAGELSIKRSLVAGIATDETKRVALAGGLVVRAKLAYAPNSHHQSYTVNGQVHSVGASSPGALGPVQQISPRVVAANAQKPREAEQHVLPEASLAAPKDGEYWSGELQLGINGNSGNTDNRSVLASASALRDTGATRLSLKASMDREQENGEQTAAQYKARGRYENDFTSRAFWYAQEKLEKDRFQNLALRSRTTVGPGYFLVRRDHLIFKVRGGVGYQYEDYTDDEGSQGEATAELGWDYAQIIDNWLKLTHELTIYPEISRDPINNYTLDSVLAAQVPLASSAVWGVKLSLENEYNSEPQPGVKHTDTTYSVGVTRSF</sequence>
<protein>
    <submittedName>
        <fullName evidence="1">Salt-induced outer membrane protein</fullName>
    </submittedName>
</protein>
<dbReference type="eggNOG" id="COG3137">
    <property type="taxonomic scope" value="Bacteria"/>
</dbReference>
<keyword evidence="2" id="KW-1185">Reference proteome</keyword>
<evidence type="ECO:0000313" key="1">
    <source>
        <dbReference type="EMBL" id="KEZ75875.1"/>
    </source>
</evidence>